<reference evidence="3" key="1">
    <citation type="submission" date="2023-01" db="EMBL/GenBank/DDBJ databases">
        <title>The growth and conidiation of Purpureocillium lavendulum are regulated by nitrogen source and histone H3K14 acetylation.</title>
        <authorList>
            <person name="Tang P."/>
            <person name="Han J."/>
            <person name="Zhang C."/>
            <person name="Tang P."/>
            <person name="Qi F."/>
            <person name="Zhang K."/>
            <person name="Liang L."/>
        </authorList>
    </citation>
    <scope>NUCLEOTIDE SEQUENCE</scope>
    <source>
        <strain evidence="3">YMF1.00683</strain>
    </source>
</reference>
<dbReference type="Pfam" id="PF01554">
    <property type="entry name" value="MatE"/>
    <property type="match status" value="1"/>
</dbReference>
<keyword evidence="2" id="KW-0812">Transmembrane</keyword>
<evidence type="ECO:0000313" key="3">
    <source>
        <dbReference type="EMBL" id="KAJ6444841.1"/>
    </source>
</evidence>
<evidence type="ECO:0000256" key="2">
    <source>
        <dbReference type="SAM" id="Phobius"/>
    </source>
</evidence>
<keyword evidence="2" id="KW-1133">Transmembrane helix</keyword>
<name>A0AB34G1I6_9HYPO</name>
<keyword evidence="4" id="KW-1185">Reference proteome</keyword>
<dbReference type="GO" id="GO:0015297">
    <property type="term" value="F:antiporter activity"/>
    <property type="evidence" value="ECO:0007669"/>
    <property type="project" value="InterPro"/>
</dbReference>
<feature type="transmembrane region" description="Helical" evidence="2">
    <location>
        <begin position="71"/>
        <end position="93"/>
    </location>
</feature>
<organism evidence="3 4">
    <name type="scientific">Purpureocillium lavendulum</name>
    <dbReference type="NCBI Taxonomy" id="1247861"/>
    <lineage>
        <taxon>Eukaryota</taxon>
        <taxon>Fungi</taxon>
        <taxon>Dikarya</taxon>
        <taxon>Ascomycota</taxon>
        <taxon>Pezizomycotina</taxon>
        <taxon>Sordariomycetes</taxon>
        <taxon>Hypocreomycetidae</taxon>
        <taxon>Hypocreales</taxon>
        <taxon>Ophiocordycipitaceae</taxon>
        <taxon>Purpureocillium</taxon>
    </lineage>
</organism>
<dbReference type="GO" id="GO:0016020">
    <property type="term" value="C:membrane"/>
    <property type="evidence" value="ECO:0007669"/>
    <property type="project" value="InterPro"/>
</dbReference>
<dbReference type="GO" id="GO:0042910">
    <property type="term" value="F:xenobiotic transmembrane transporter activity"/>
    <property type="evidence" value="ECO:0007669"/>
    <property type="project" value="InterPro"/>
</dbReference>
<dbReference type="Proteomes" id="UP001163105">
    <property type="component" value="Unassembled WGS sequence"/>
</dbReference>
<feature type="transmembrane region" description="Helical" evidence="2">
    <location>
        <begin position="180"/>
        <end position="204"/>
    </location>
</feature>
<comment type="caution">
    <text evidence="3">The sequence shown here is derived from an EMBL/GenBank/DDBJ whole genome shotgun (WGS) entry which is preliminary data.</text>
</comment>
<comment type="similarity">
    <text evidence="1">Belongs to the multi antimicrobial extrusion (MATE) (TC 2.A.66.1) family.</text>
</comment>
<evidence type="ECO:0000313" key="4">
    <source>
        <dbReference type="Proteomes" id="UP001163105"/>
    </source>
</evidence>
<dbReference type="PANTHER" id="PTHR11206">
    <property type="entry name" value="MULTIDRUG RESISTANCE PROTEIN"/>
    <property type="match status" value="1"/>
</dbReference>
<feature type="transmembrane region" description="Helical" evidence="2">
    <location>
        <begin position="105"/>
        <end position="128"/>
    </location>
</feature>
<gene>
    <name evidence="3" type="primary">TC.MATE</name>
    <name evidence="3" type="ORF">O9K51_03241</name>
</gene>
<feature type="transmembrane region" description="Helical" evidence="2">
    <location>
        <begin position="41"/>
        <end position="59"/>
    </location>
</feature>
<protein>
    <submittedName>
        <fullName evidence="3">Multidrug and toxin extrusion protein</fullName>
    </submittedName>
</protein>
<dbReference type="AlphaFoldDB" id="A0AB34G1I6"/>
<keyword evidence="2" id="KW-0472">Membrane</keyword>
<dbReference type="InterPro" id="IPR002528">
    <property type="entry name" value="MATE_fam"/>
</dbReference>
<dbReference type="EMBL" id="JAQHRD010000002">
    <property type="protein sequence ID" value="KAJ6444841.1"/>
    <property type="molecule type" value="Genomic_DNA"/>
</dbReference>
<evidence type="ECO:0000256" key="1">
    <source>
        <dbReference type="ARBA" id="ARBA00010199"/>
    </source>
</evidence>
<proteinExistence type="inferred from homology"/>
<sequence length="213" mass="23244">MSATITCFGLFQGLATSLDTLCAQAYGSGQKQLVGLYCQRMILLLLSSSVPIAMLWTASEPILLRLVPDAEVAHLCSLYLRVLVFAIPGYAAFETGKRFLQAQGLFHATTYILLVGAPLNASLIWLLVWKLDMGFIGAPISVAITRTLLPLLLVLYVKFSPASDCWGGFTKRTFVNLRPMIGLAVPGMIMVEAEWLAFEIITIVSTRFPSPSP</sequence>
<feature type="transmembrane region" description="Helical" evidence="2">
    <location>
        <begin position="134"/>
        <end position="159"/>
    </location>
</feature>
<accession>A0AB34G1I6</accession>